<name>A0A1V5SU79_9BACT</name>
<dbReference type="Gene3D" id="3.40.1380.20">
    <property type="entry name" value="Pyruvate kinase, C-terminal domain"/>
    <property type="match status" value="1"/>
</dbReference>
<dbReference type="InterPro" id="IPR015795">
    <property type="entry name" value="Pyrv_Knase_C"/>
</dbReference>
<dbReference type="GO" id="GO:0016301">
    <property type="term" value="F:kinase activity"/>
    <property type="evidence" value="ECO:0007669"/>
    <property type="project" value="UniProtKB-KW"/>
</dbReference>
<keyword evidence="6" id="KW-0547">Nucleotide-binding</keyword>
<dbReference type="InterPro" id="IPR001697">
    <property type="entry name" value="Pyr_Knase"/>
</dbReference>
<dbReference type="PRINTS" id="PR01050">
    <property type="entry name" value="PYRUVTKNASE"/>
</dbReference>
<accession>A0A1V5SU79</accession>
<dbReference type="PANTHER" id="PTHR11817">
    <property type="entry name" value="PYRUVATE KINASE"/>
    <property type="match status" value="1"/>
</dbReference>
<dbReference type="Proteomes" id="UP000485569">
    <property type="component" value="Unassembled WGS sequence"/>
</dbReference>
<dbReference type="SUPFAM" id="SSF52935">
    <property type="entry name" value="PK C-terminal domain-like"/>
    <property type="match status" value="1"/>
</dbReference>
<dbReference type="NCBIfam" id="TIGR01064">
    <property type="entry name" value="pyruv_kin"/>
    <property type="match status" value="1"/>
</dbReference>
<evidence type="ECO:0000256" key="2">
    <source>
        <dbReference type="ARBA" id="ARBA00008663"/>
    </source>
</evidence>
<dbReference type="AlphaFoldDB" id="A0A1V5SU79"/>
<evidence type="ECO:0000256" key="5">
    <source>
        <dbReference type="ARBA" id="ARBA00022723"/>
    </source>
</evidence>
<evidence type="ECO:0000256" key="3">
    <source>
        <dbReference type="ARBA" id="ARBA00012142"/>
    </source>
</evidence>
<evidence type="ECO:0000256" key="8">
    <source>
        <dbReference type="ARBA" id="ARBA00022840"/>
    </source>
</evidence>
<feature type="domain" description="Pyruvate kinase C-terminal" evidence="15">
    <location>
        <begin position="366"/>
        <end position="477"/>
    </location>
</feature>
<dbReference type="EMBL" id="MWBQ01000085">
    <property type="protein sequence ID" value="OQA57874.1"/>
    <property type="molecule type" value="Genomic_DNA"/>
</dbReference>
<dbReference type="SUPFAM" id="SSF51621">
    <property type="entry name" value="Phosphoenolpyruvate/pyruvate domain"/>
    <property type="match status" value="1"/>
</dbReference>
<keyword evidence="7 13" id="KW-0418">Kinase</keyword>
<dbReference type="InterPro" id="IPR011037">
    <property type="entry name" value="Pyrv_Knase-like_insert_dom_sf"/>
</dbReference>
<dbReference type="SUPFAM" id="SSF50800">
    <property type="entry name" value="PK beta-barrel domain-like"/>
    <property type="match status" value="1"/>
</dbReference>
<evidence type="ECO:0000256" key="9">
    <source>
        <dbReference type="ARBA" id="ARBA00022842"/>
    </source>
</evidence>
<evidence type="ECO:0000313" key="16">
    <source>
        <dbReference type="EMBL" id="OQA57874.1"/>
    </source>
</evidence>
<organism evidence="16">
    <name type="scientific">Candidatus Atribacter allofermentans</name>
    <dbReference type="NCBI Taxonomy" id="1852833"/>
    <lineage>
        <taxon>Bacteria</taxon>
        <taxon>Pseudomonadati</taxon>
        <taxon>Atribacterota</taxon>
        <taxon>Atribacteria</taxon>
        <taxon>Atribacterales</taxon>
        <taxon>Atribacteraceae</taxon>
        <taxon>Atribacter</taxon>
    </lineage>
</organism>
<dbReference type="Pfam" id="PF00224">
    <property type="entry name" value="PK"/>
    <property type="match status" value="1"/>
</dbReference>
<dbReference type="InterPro" id="IPR036918">
    <property type="entry name" value="Pyrv_Knase_C_sf"/>
</dbReference>
<comment type="catalytic activity">
    <reaction evidence="13">
        <text>pyruvate + ATP = phosphoenolpyruvate + ADP + H(+)</text>
        <dbReference type="Rhea" id="RHEA:18157"/>
        <dbReference type="ChEBI" id="CHEBI:15361"/>
        <dbReference type="ChEBI" id="CHEBI:15378"/>
        <dbReference type="ChEBI" id="CHEBI:30616"/>
        <dbReference type="ChEBI" id="CHEBI:58702"/>
        <dbReference type="ChEBI" id="CHEBI:456216"/>
        <dbReference type="EC" id="2.7.1.40"/>
    </reaction>
</comment>
<keyword evidence="10 13" id="KW-0324">Glycolysis</keyword>
<reference evidence="16" key="1">
    <citation type="submission" date="2017-02" db="EMBL/GenBank/DDBJ databases">
        <title>Delving into the versatile metabolic prowess of the omnipresent phylum Bacteroidetes.</title>
        <authorList>
            <person name="Nobu M.K."/>
            <person name="Mei R."/>
            <person name="Narihiro T."/>
            <person name="Kuroda K."/>
            <person name="Liu W.-T."/>
        </authorList>
    </citation>
    <scope>NUCLEOTIDE SEQUENCE</scope>
    <source>
        <strain evidence="16">ADurb.Bin276</strain>
    </source>
</reference>
<evidence type="ECO:0000256" key="13">
    <source>
        <dbReference type="RuleBase" id="RU000504"/>
    </source>
</evidence>
<dbReference type="InterPro" id="IPR040442">
    <property type="entry name" value="Pyrv_kinase-like_dom_sf"/>
</dbReference>
<keyword evidence="5" id="KW-0479">Metal-binding</keyword>
<dbReference type="Gene3D" id="3.20.20.60">
    <property type="entry name" value="Phosphoenolpyruvate-binding domains"/>
    <property type="match status" value="1"/>
</dbReference>
<evidence type="ECO:0000256" key="4">
    <source>
        <dbReference type="ARBA" id="ARBA00022679"/>
    </source>
</evidence>
<evidence type="ECO:0000256" key="7">
    <source>
        <dbReference type="ARBA" id="ARBA00022777"/>
    </source>
</evidence>
<dbReference type="InterPro" id="IPR015806">
    <property type="entry name" value="Pyrv_Knase_insert_dom_sf"/>
</dbReference>
<comment type="similarity">
    <text evidence="2 13">Belongs to the pyruvate kinase family.</text>
</comment>
<dbReference type="Gene3D" id="2.40.33.10">
    <property type="entry name" value="PK beta-barrel domain-like"/>
    <property type="match status" value="1"/>
</dbReference>
<keyword evidence="11 16" id="KW-0670">Pyruvate</keyword>
<evidence type="ECO:0000256" key="10">
    <source>
        <dbReference type="ARBA" id="ARBA00023152"/>
    </source>
</evidence>
<dbReference type="GO" id="GO:0005524">
    <property type="term" value="F:ATP binding"/>
    <property type="evidence" value="ECO:0007669"/>
    <property type="project" value="UniProtKB-KW"/>
</dbReference>
<dbReference type="NCBIfam" id="NF004978">
    <property type="entry name" value="PRK06354.1"/>
    <property type="match status" value="1"/>
</dbReference>
<gene>
    <name evidence="16" type="primary">pyk</name>
    <name evidence="16" type="ORF">BWY41_01198</name>
</gene>
<dbReference type="EC" id="2.7.1.40" evidence="3 12"/>
<evidence type="ECO:0000259" key="14">
    <source>
        <dbReference type="Pfam" id="PF00224"/>
    </source>
</evidence>
<comment type="pathway">
    <text evidence="1 13">Carbohydrate degradation; glycolysis; pyruvate from D-glyceraldehyde 3-phosphate: step 5/5.</text>
</comment>
<dbReference type="GO" id="GO:0004743">
    <property type="term" value="F:pyruvate kinase activity"/>
    <property type="evidence" value="ECO:0007669"/>
    <property type="project" value="UniProtKB-UniRule"/>
</dbReference>
<evidence type="ECO:0000256" key="11">
    <source>
        <dbReference type="ARBA" id="ARBA00023317"/>
    </source>
</evidence>
<evidence type="ECO:0000259" key="15">
    <source>
        <dbReference type="Pfam" id="PF02887"/>
    </source>
</evidence>
<feature type="domain" description="Pyruvate kinase barrel" evidence="14">
    <location>
        <begin position="13"/>
        <end position="333"/>
    </location>
</feature>
<dbReference type="GO" id="GO:0000287">
    <property type="term" value="F:magnesium ion binding"/>
    <property type="evidence" value="ECO:0007669"/>
    <property type="project" value="UniProtKB-UniRule"/>
</dbReference>
<sequence>MIDLLTSNIDLPRKTKIVATIGPSVSNPENIMKLIQEGVDVFRLNFSHGTLEEHFSVLQTIRNYDSQQKKFHAVIGDLPGPKLRIGEIQGGETELPDGAVIYIIHSSLPGSMPVITVDNVELFTLLKPGDIFFINDGLVRLRIISNDNCTILCKVEKGGVISSRKGINIPYLPDSFPSLTTRDLQILEAIKDWDLDFLALSFVRGIKDILALRNRIANFSRPFSIIAKIEKPQALNEIDEIIEASDGIMIARGDLGVEVPVESVPFWQKRIIFESRCRCKPVIVATQMLDSMIRNPIPTRAEVSDVAGAIYDGTDAIMLSGETAIGDFPMESVQTASKIARFTEYYADFVPDVQKIMVNNTDLSSAISFGAWEIARNLKLTVVVTSTYSGSTARRISRFRPNIPILAFSPQYHILRLLKLSYGVFPFSVDLCTEPSKLIEEMKRLTLASRFGKKGDKIIITAGVPLQKSGFTNFLQVEEL</sequence>
<dbReference type="GO" id="GO:0030955">
    <property type="term" value="F:potassium ion binding"/>
    <property type="evidence" value="ECO:0007669"/>
    <property type="project" value="UniProtKB-UniRule"/>
</dbReference>
<comment type="caution">
    <text evidence="16">The sequence shown here is derived from an EMBL/GenBank/DDBJ whole genome shotgun (WGS) entry which is preliminary data.</text>
</comment>
<evidence type="ECO:0000256" key="12">
    <source>
        <dbReference type="NCBIfam" id="TIGR01064"/>
    </source>
</evidence>
<evidence type="ECO:0000256" key="1">
    <source>
        <dbReference type="ARBA" id="ARBA00004997"/>
    </source>
</evidence>
<keyword evidence="4 13" id="KW-0808">Transferase</keyword>
<proteinExistence type="inferred from homology"/>
<evidence type="ECO:0000256" key="6">
    <source>
        <dbReference type="ARBA" id="ARBA00022741"/>
    </source>
</evidence>
<dbReference type="Pfam" id="PF02887">
    <property type="entry name" value="PK_C"/>
    <property type="match status" value="1"/>
</dbReference>
<dbReference type="InterPro" id="IPR015793">
    <property type="entry name" value="Pyrv_Knase_brl"/>
</dbReference>
<protein>
    <recommendedName>
        <fullName evidence="3 12">Pyruvate kinase</fullName>
        <ecNumber evidence="3 12">2.7.1.40</ecNumber>
    </recommendedName>
</protein>
<dbReference type="UniPathway" id="UPA00109">
    <property type="reaction ID" value="UER00188"/>
</dbReference>
<keyword evidence="9 13" id="KW-0460">Magnesium</keyword>
<dbReference type="NCBIfam" id="NF004491">
    <property type="entry name" value="PRK05826.1"/>
    <property type="match status" value="1"/>
</dbReference>
<keyword evidence="8" id="KW-0067">ATP-binding</keyword>
<dbReference type="InterPro" id="IPR015813">
    <property type="entry name" value="Pyrv/PenolPyrv_kinase-like_dom"/>
</dbReference>